<protein>
    <submittedName>
        <fullName evidence="2">Uncharacterized protein</fullName>
    </submittedName>
</protein>
<sequence>MVHRHPTLYRTVGLVFFGITVALISIGVALDWPASTRTALFILSFFPLLLALMYVHLGTEA</sequence>
<dbReference type="RefSeq" id="WP_126600118.1">
    <property type="nucleotide sequence ID" value="NZ_BIFQ01000002.1"/>
</dbReference>
<organism evidence="2 3">
    <name type="scientific">Dictyobacter aurantiacus</name>
    <dbReference type="NCBI Taxonomy" id="1936993"/>
    <lineage>
        <taxon>Bacteria</taxon>
        <taxon>Bacillati</taxon>
        <taxon>Chloroflexota</taxon>
        <taxon>Ktedonobacteria</taxon>
        <taxon>Ktedonobacterales</taxon>
        <taxon>Dictyobacteraceae</taxon>
        <taxon>Dictyobacter</taxon>
    </lineage>
</organism>
<reference evidence="3" key="1">
    <citation type="submission" date="2018-12" db="EMBL/GenBank/DDBJ databases">
        <title>Tengunoibacter tsumagoiensis gen. nov., sp. nov., Dictyobacter kobayashii sp. nov., D. alpinus sp. nov., and D. joshuensis sp. nov. and description of Dictyobacteraceae fam. nov. within the order Ktedonobacterales isolated from Tengu-no-mugimeshi.</title>
        <authorList>
            <person name="Wang C.M."/>
            <person name="Zheng Y."/>
            <person name="Sakai Y."/>
            <person name="Toyoda A."/>
            <person name="Minakuchi Y."/>
            <person name="Abe K."/>
            <person name="Yokota A."/>
            <person name="Yabe S."/>
        </authorList>
    </citation>
    <scope>NUCLEOTIDE SEQUENCE [LARGE SCALE GENOMIC DNA]</scope>
    <source>
        <strain evidence="3">S-27</strain>
    </source>
</reference>
<comment type="caution">
    <text evidence="2">The sequence shown here is derived from an EMBL/GenBank/DDBJ whole genome shotgun (WGS) entry which is preliminary data.</text>
</comment>
<feature type="transmembrane region" description="Helical" evidence="1">
    <location>
        <begin position="12"/>
        <end position="32"/>
    </location>
</feature>
<keyword evidence="1" id="KW-1133">Transmembrane helix</keyword>
<dbReference type="OrthoDB" id="9879458at2"/>
<gene>
    <name evidence="2" type="ORF">KDAU_52680</name>
</gene>
<keyword evidence="3" id="KW-1185">Reference proteome</keyword>
<evidence type="ECO:0000256" key="1">
    <source>
        <dbReference type="SAM" id="Phobius"/>
    </source>
</evidence>
<dbReference type="AlphaFoldDB" id="A0A401ZM23"/>
<accession>A0A401ZM23</accession>
<keyword evidence="1" id="KW-0472">Membrane</keyword>
<keyword evidence="1" id="KW-0812">Transmembrane</keyword>
<proteinExistence type="predicted"/>
<evidence type="ECO:0000313" key="3">
    <source>
        <dbReference type="Proteomes" id="UP000287224"/>
    </source>
</evidence>
<evidence type="ECO:0000313" key="2">
    <source>
        <dbReference type="EMBL" id="GCE07939.1"/>
    </source>
</evidence>
<name>A0A401ZM23_9CHLR</name>
<feature type="transmembrane region" description="Helical" evidence="1">
    <location>
        <begin position="38"/>
        <end position="57"/>
    </location>
</feature>
<dbReference type="Proteomes" id="UP000287224">
    <property type="component" value="Unassembled WGS sequence"/>
</dbReference>
<dbReference type="EMBL" id="BIFQ01000002">
    <property type="protein sequence ID" value="GCE07939.1"/>
    <property type="molecule type" value="Genomic_DNA"/>
</dbReference>